<feature type="transmembrane region" description="Helical" evidence="1">
    <location>
        <begin position="7"/>
        <end position="26"/>
    </location>
</feature>
<evidence type="ECO:0000313" key="2">
    <source>
        <dbReference type="EMBL" id="STM36681.1"/>
    </source>
</evidence>
<protein>
    <submittedName>
        <fullName evidence="2">Putative integral transmembrane protein</fullName>
    </submittedName>
</protein>
<keyword evidence="1" id="KW-0472">Membrane</keyword>
<name>A0A377DLL3_ECOLX</name>
<dbReference type="Proteomes" id="UP000254429">
    <property type="component" value="Unassembled WGS sequence"/>
</dbReference>
<sequence length="130" mass="13959">MSQIQGALVGIAMVLSAVFIPMAFFGGSTGAIYRQFSITIVSAMALSVLVALILTPALCATLLKPVSAEHHENKGGFFGWFNTTFDHSVNHYTNSVGQNPRIHRTIFTDLCADCCRNGGVVFTSSVFLLT</sequence>
<dbReference type="SUPFAM" id="SSF82866">
    <property type="entry name" value="Multidrug efflux transporter AcrB transmembrane domain"/>
    <property type="match status" value="1"/>
</dbReference>
<keyword evidence="1 2" id="KW-0812">Transmembrane</keyword>
<dbReference type="InterPro" id="IPR001036">
    <property type="entry name" value="Acrflvin-R"/>
</dbReference>
<dbReference type="AlphaFoldDB" id="A0A377DLL3"/>
<keyword evidence="1" id="KW-1133">Transmembrane helix</keyword>
<gene>
    <name evidence="2" type="primary">acrB_1</name>
    <name evidence="2" type="ORF">NCTC8500_00384</name>
</gene>
<reference evidence="2 3" key="1">
    <citation type="submission" date="2018-06" db="EMBL/GenBank/DDBJ databases">
        <authorList>
            <consortium name="Pathogen Informatics"/>
            <person name="Doyle S."/>
        </authorList>
    </citation>
    <scope>NUCLEOTIDE SEQUENCE [LARGE SCALE GENOMIC DNA]</scope>
    <source>
        <strain evidence="2 3">NCTC8500</strain>
    </source>
</reference>
<dbReference type="Gene3D" id="1.20.1640.10">
    <property type="entry name" value="Multidrug efflux transporter AcrB transmembrane domain"/>
    <property type="match status" value="2"/>
</dbReference>
<organism evidence="2 3">
    <name type="scientific">Escherichia coli</name>
    <dbReference type="NCBI Taxonomy" id="562"/>
    <lineage>
        <taxon>Bacteria</taxon>
        <taxon>Pseudomonadati</taxon>
        <taxon>Pseudomonadota</taxon>
        <taxon>Gammaproteobacteria</taxon>
        <taxon>Enterobacterales</taxon>
        <taxon>Enterobacteriaceae</taxon>
        <taxon>Escherichia</taxon>
    </lineage>
</organism>
<dbReference type="Pfam" id="PF00873">
    <property type="entry name" value="ACR_tran"/>
    <property type="match status" value="1"/>
</dbReference>
<feature type="transmembrane region" description="Helical" evidence="1">
    <location>
        <begin position="38"/>
        <end position="63"/>
    </location>
</feature>
<dbReference type="GO" id="GO:0042910">
    <property type="term" value="F:xenobiotic transmembrane transporter activity"/>
    <property type="evidence" value="ECO:0007669"/>
    <property type="project" value="TreeGrafter"/>
</dbReference>
<dbReference type="PRINTS" id="PR00702">
    <property type="entry name" value="ACRIFLAVINRP"/>
</dbReference>
<dbReference type="PANTHER" id="PTHR32063">
    <property type="match status" value="1"/>
</dbReference>
<dbReference type="PANTHER" id="PTHR32063:SF72">
    <property type="entry name" value="MULTIDRUG EXPORT PROTEIN ACRF"/>
    <property type="match status" value="1"/>
</dbReference>
<evidence type="ECO:0000313" key="3">
    <source>
        <dbReference type="Proteomes" id="UP000254429"/>
    </source>
</evidence>
<accession>A0A377DLL3</accession>
<dbReference type="GO" id="GO:0005886">
    <property type="term" value="C:plasma membrane"/>
    <property type="evidence" value="ECO:0007669"/>
    <property type="project" value="TreeGrafter"/>
</dbReference>
<evidence type="ECO:0000256" key="1">
    <source>
        <dbReference type="SAM" id="Phobius"/>
    </source>
</evidence>
<dbReference type="EMBL" id="UGFG01000001">
    <property type="protein sequence ID" value="STM36681.1"/>
    <property type="molecule type" value="Genomic_DNA"/>
</dbReference>
<proteinExistence type="predicted"/>